<dbReference type="GO" id="GO:0016020">
    <property type="term" value="C:membrane"/>
    <property type="evidence" value="ECO:0007669"/>
    <property type="project" value="UniProtKB-SubCell"/>
</dbReference>
<evidence type="ECO:0000256" key="2">
    <source>
        <dbReference type="ARBA" id="ARBA00009166"/>
    </source>
</evidence>
<feature type="transmembrane region" description="Helical" evidence="6">
    <location>
        <begin position="18"/>
        <end position="39"/>
    </location>
</feature>
<keyword evidence="5 6" id="KW-0472">Membrane</keyword>
<evidence type="ECO:0000313" key="7">
    <source>
        <dbReference type="EMBL" id="CAP22429.2"/>
    </source>
</evidence>
<feature type="transmembrane region" description="Helical" evidence="6">
    <location>
        <begin position="65"/>
        <end position="83"/>
    </location>
</feature>
<dbReference type="PANTHER" id="PTHR22945">
    <property type="entry name" value="SERPENTINE RECEPTOR, CLASS D DELTA"/>
    <property type="match status" value="1"/>
</dbReference>
<evidence type="ECO:0000313" key="8">
    <source>
        <dbReference type="Proteomes" id="UP000008549"/>
    </source>
</evidence>
<dbReference type="eggNOG" id="ENOG502TG09">
    <property type="taxonomic scope" value="Eukaryota"/>
</dbReference>
<comment type="subcellular location">
    <subcellularLocation>
        <location evidence="1">Membrane</location>
        <topology evidence="1">Multi-pass membrane protein</topology>
    </subcellularLocation>
</comment>
<organism evidence="7 8">
    <name type="scientific">Caenorhabditis briggsae</name>
    <dbReference type="NCBI Taxonomy" id="6238"/>
    <lineage>
        <taxon>Eukaryota</taxon>
        <taxon>Metazoa</taxon>
        <taxon>Ecdysozoa</taxon>
        <taxon>Nematoda</taxon>
        <taxon>Chromadorea</taxon>
        <taxon>Rhabditida</taxon>
        <taxon>Rhabditina</taxon>
        <taxon>Rhabditomorpha</taxon>
        <taxon>Rhabditoidea</taxon>
        <taxon>Rhabditidae</taxon>
        <taxon>Peloderinae</taxon>
        <taxon>Caenorhabditis</taxon>
    </lineage>
</organism>
<evidence type="ECO:0000256" key="1">
    <source>
        <dbReference type="ARBA" id="ARBA00004141"/>
    </source>
</evidence>
<evidence type="ECO:0000256" key="4">
    <source>
        <dbReference type="ARBA" id="ARBA00022989"/>
    </source>
</evidence>
<dbReference type="InParanoid" id="A8WPM2"/>
<evidence type="ECO:0000313" key="9">
    <source>
        <dbReference type="WormBase" id="CBG01126"/>
    </source>
</evidence>
<dbReference type="OMA" id="HANVFME"/>
<sequence>MYILIYHRTSRILTTLRYFLYPSTTANFILATLTFATQVRNVNNKESMALLCDGFCKFIGPELCFHFYVFLLNMITVSGLINLHTLCYRTMVLKYLNSKKSDRATLHFSWHYFIPLTTLILSYIPPQNHANVFMETQLLHPQYHFSIYKNFGGFANSHHFCMGLSLQVLLPLCCYVPVTILYCWNKYSGSQILISQYTLSFMGTLPCVFDPFLQIYFIMPYRTTIFKFLACSPLTPLSRSREDNSTSIFRNFWKFFGFKESPNNKILDNSLRNRNSV</sequence>
<protein>
    <submittedName>
        <fullName evidence="7">Protein CBR-SRD-61</fullName>
    </submittedName>
</protein>
<comment type="similarity">
    <text evidence="2">Belongs to the nematode receptor-like protein srd family.</text>
</comment>
<keyword evidence="3 6" id="KW-0812">Transmembrane</keyword>
<proteinExistence type="inferred from homology"/>
<evidence type="ECO:0000256" key="3">
    <source>
        <dbReference type="ARBA" id="ARBA00022692"/>
    </source>
</evidence>
<evidence type="ECO:0000256" key="5">
    <source>
        <dbReference type="ARBA" id="ARBA00023136"/>
    </source>
</evidence>
<dbReference type="WormBase" id="CBG01126">
    <property type="protein sequence ID" value="CBP42540"/>
    <property type="gene ID" value="WBGene00024403"/>
    <property type="gene designation" value="Cbr-srd-61"/>
</dbReference>
<feature type="transmembrane region" description="Helical" evidence="6">
    <location>
        <begin position="197"/>
        <end position="219"/>
    </location>
</feature>
<feature type="transmembrane region" description="Helical" evidence="6">
    <location>
        <begin position="104"/>
        <end position="124"/>
    </location>
</feature>
<gene>
    <name evidence="9" type="primary">srd-61</name>
    <name evidence="7" type="synonym">Cbr-srd-61</name>
    <name evidence="9" type="ORF">CBG01126</name>
    <name evidence="7" type="ORF">CBG_01126</name>
</gene>
<name>A8WPM2_CAEBR</name>
<feature type="transmembrane region" description="Helical" evidence="6">
    <location>
        <begin position="164"/>
        <end position="185"/>
    </location>
</feature>
<dbReference type="InterPro" id="IPR050920">
    <property type="entry name" value="Nematode_rcpt-like_delta"/>
</dbReference>
<keyword evidence="8" id="KW-1185">Reference proteome</keyword>
<dbReference type="InterPro" id="IPR019421">
    <property type="entry name" value="7TM_GPCR_serpentine_rcpt_Srd"/>
</dbReference>
<dbReference type="EMBL" id="HE601256">
    <property type="protein sequence ID" value="CAP22429.2"/>
    <property type="molecule type" value="Genomic_DNA"/>
</dbReference>
<dbReference type="Pfam" id="PF10317">
    <property type="entry name" value="7TM_GPCR_Srd"/>
    <property type="match status" value="1"/>
</dbReference>
<dbReference type="Proteomes" id="UP000008549">
    <property type="component" value="Unassembled WGS sequence"/>
</dbReference>
<dbReference type="AlphaFoldDB" id="A8WPM2"/>
<accession>A8WPM2</accession>
<reference evidence="7 8" key="1">
    <citation type="journal article" date="2003" name="PLoS Biol.">
        <title>The genome sequence of Caenorhabditis briggsae: a platform for comparative genomics.</title>
        <authorList>
            <person name="Stein L.D."/>
            <person name="Bao Z."/>
            <person name="Blasiar D."/>
            <person name="Blumenthal T."/>
            <person name="Brent M.R."/>
            <person name="Chen N."/>
            <person name="Chinwalla A."/>
            <person name="Clarke L."/>
            <person name="Clee C."/>
            <person name="Coghlan A."/>
            <person name="Coulson A."/>
            <person name="D'Eustachio P."/>
            <person name="Fitch D.H."/>
            <person name="Fulton L.A."/>
            <person name="Fulton R.E."/>
            <person name="Griffiths-Jones S."/>
            <person name="Harris T.W."/>
            <person name="Hillier L.W."/>
            <person name="Kamath R."/>
            <person name="Kuwabara P.E."/>
            <person name="Mardis E.R."/>
            <person name="Marra M.A."/>
            <person name="Miner T.L."/>
            <person name="Minx P."/>
            <person name="Mullikin J.C."/>
            <person name="Plumb R.W."/>
            <person name="Rogers J."/>
            <person name="Schein J.E."/>
            <person name="Sohrmann M."/>
            <person name="Spieth J."/>
            <person name="Stajich J.E."/>
            <person name="Wei C."/>
            <person name="Willey D."/>
            <person name="Wilson R.K."/>
            <person name="Durbin R."/>
            <person name="Waterston R.H."/>
        </authorList>
    </citation>
    <scope>NUCLEOTIDE SEQUENCE [LARGE SCALE GENOMIC DNA]</scope>
    <source>
        <strain evidence="7 8">AF16</strain>
    </source>
</reference>
<dbReference type="PANTHER" id="PTHR22945:SF83">
    <property type="entry name" value="SERPENTINE RECEPTOR, CLASS D (DELTA)-RELATED"/>
    <property type="match status" value="1"/>
</dbReference>
<evidence type="ECO:0000256" key="6">
    <source>
        <dbReference type="SAM" id="Phobius"/>
    </source>
</evidence>
<keyword evidence="4 6" id="KW-1133">Transmembrane helix</keyword>
<reference evidence="7 8" key="2">
    <citation type="journal article" date="2011" name="PLoS Genet.">
        <title>Caenorhabditis briggsae recombinant inbred line genotypes reveal inter-strain incompatibility and the evolution of recombination.</title>
        <authorList>
            <person name="Ross J.A."/>
            <person name="Koboldt D.C."/>
            <person name="Staisch J.E."/>
            <person name="Chamberlin H.M."/>
            <person name="Gupta B.P."/>
            <person name="Miller R.D."/>
            <person name="Baird S.E."/>
            <person name="Haag E.S."/>
        </authorList>
    </citation>
    <scope>NUCLEOTIDE SEQUENCE [LARGE SCALE GENOMIC DNA]</scope>
    <source>
        <strain evidence="7 8">AF16</strain>
    </source>
</reference>
<dbReference type="HOGENOM" id="CLU_057924_0_0_1"/>